<dbReference type="Proteomes" id="UP001250656">
    <property type="component" value="Unassembled WGS sequence"/>
</dbReference>
<evidence type="ECO:0000259" key="1">
    <source>
        <dbReference type="PROSITE" id="PS51186"/>
    </source>
</evidence>
<reference evidence="2 3" key="1">
    <citation type="submission" date="2023-09" db="EMBL/GenBank/DDBJ databases">
        <title>Novel taxa isolated from Blanes Bay.</title>
        <authorList>
            <person name="Rey-Velasco X."/>
            <person name="Lucena T."/>
        </authorList>
    </citation>
    <scope>NUCLEOTIDE SEQUENCE [LARGE SCALE GENOMIC DNA]</scope>
    <source>
        <strain evidence="2 3">S334</strain>
    </source>
</reference>
<proteinExistence type="predicted"/>
<sequence>MEIEILKKSDIDDTVRHQITELYYQLNDSLNQCPLHQILQEDNHVIFAVCIIEEKIVGIALLATYKVISGHRGMIEDVVVDTEHRGKGIGRKLMEKLLEEAKKRNLNSVLLFSGHHRKAAISLYKSLGFTLRDSGVYNLRLN</sequence>
<evidence type="ECO:0000313" key="3">
    <source>
        <dbReference type="Proteomes" id="UP001250656"/>
    </source>
</evidence>
<dbReference type="RefSeq" id="WP_314016618.1">
    <property type="nucleotide sequence ID" value="NZ_JAVTTP010000001.1"/>
</dbReference>
<protein>
    <submittedName>
        <fullName evidence="2">GNAT family N-acetyltransferase</fullName>
    </submittedName>
</protein>
<dbReference type="Pfam" id="PF00583">
    <property type="entry name" value="Acetyltransf_1"/>
    <property type="match status" value="1"/>
</dbReference>
<name>A0ABU3L9Y9_9FLAO</name>
<dbReference type="CDD" id="cd04301">
    <property type="entry name" value="NAT_SF"/>
    <property type="match status" value="1"/>
</dbReference>
<dbReference type="PROSITE" id="PS51186">
    <property type="entry name" value="GNAT"/>
    <property type="match status" value="1"/>
</dbReference>
<gene>
    <name evidence="2" type="ORF">RQM65_17015</name>
</gene>
<organism evidence="2 3">
    <name type="scientific">Pricia mediterranea</name>
    <dbReference type="NCBI Taxonomy" id="3076079"/>
    <lineage>
        <taxon>Bacteria</taxon>
        <taxon>Pseudomonadati</taxon>
        <taxon>Bacteroidota</taxon>
        <taxon>Flavobacteriia</taxon>
        <taxon>Flavobacteriales</taxon>
        <taxon>Flavobacteriaceae</taxon>
        <taxon>Pricia</taxon>
    </lineage>
</organism>
<dbReference type="SUPFAM" id="SSF55729">
    <property type="entry name" value="Acyl-CoA N-acyltransferases (Nat)"/>
    <property type="match status" value="1"/>
</dbReference>
<accession>A0ABU3L9Y9</accession>
<dbReference type="InterPro" id="IPR039143">
    <property type="entry name" value="GNPNAT1-like"/>
</dbReference>
<dbReference type="PANTHER" id="PTHR13355:SF15">
    <property type="entry name" value="GCN5-RELATED N-ACETYLTRANSFERASE 3, CHLOROPLASTIC"/>
    <property type="match status" value="1"/>
</dbReference>
<keyword evidence="3" id="KW-1185">Reference proteome</keyword>
<dbReference type="InterPro" id="IPR016181">
    <property type="entry name" value="Acyl_CoA_acyltransferase"/>
</dbReference>
<dbReference type="EMBL" id="JAVTTP010000001">
    <property type="protein sequence ID" value="MDT7830373.1"/>
    <property type="molecule type" value="Genomic_DNA"/>
</dbReference>
<dbReference type="Gene3D" id="3.40.630.30">
    <property type="match status" value="1"/>
</dbReference>
<dbReference type="InterPro" id="IPR000182">
    <property type="entry name" value="GNAT_dom"/>
</dbReference>
<comment type="caution">
    <text evidence="2">The sequence shown here is derived from an EMBL/GenBank/DDBJ whole genome shotgun (WGS) entry which is preliminary data.</text>
</comment>
<dbReference type="PANTHER" id="PTHR13355">
    <property type="entry name" value="GLUCOSAMINE 6-PHOSPHATE N-ACETYLTRANSFERASE"/>
    <property type="match status" value="1"/>
</dbReference>
<feature type="domain" description="N-acetyltransferase" evidence="1">
    <location>
        <begin position="1"/>
        <end position="142"/>
    </location>
</feature>
<evidence type="ECO:0000313" key="2">
    <source>
        <dbReference type="EMBL" id="MDT7830373.1"/>
    </source>
</evidence>